<evidence type="ECO:0000313" key="3">
    <source>
        <dbReference type="Proteomes" id="UP001432074"/>
    </source>
</evidence>
<feature type="compositionally biased region" description="Polar residues" evidence="1">
    <location>
        <begin position="146"/>
        <end position="159"/>
    </location>
</feature>
<dbReference type="PROSITE" id="PS51257">
    <property type="entry name" value="PROKAR_LIPOPROTEIN"/>
    <property type="match status" value="1"/>
</dbReference>
<proteinExistence type="predicted"/>
<dbReference type="InterPro" id="IPR036691">
    <property type="entry name" value="Endo/exonu/phosph_ase_sf"/>
</dbReference>
<dbReference type="NCBIfam" id="NF045851">
    <property type="entry name" value="mem_nucl_MnuA"/>
    <property type="match status" value="1"/>
</dbReference>
<dbReference type="RefSeq" id="WP_129694716.1">
    <property type="nucleotide sequence ID" value="NZ_CP143577.1"/>
</dbReference>
<dbReference type="SUPFAM" id="SSF56219">
    <property type="entry name" value="DNase I-like"/>
    <property type="match status" value="1"/>
</dbReference>
<evidence type="ECO:0000313" key="2">
    <source>
        <dbReference type="EMBL" id="WVN21869.1"/>
    </source>
</evidence>
<gene>
    <name evidence="2" type="ORF">V2E25_02720</name>
</gene>
<sequence length="470" mass="54260">MNKLNINKAKKIILILSRIGLSTLPLPLISSSCNLEKSQPSEYKVKYENRMLEINNNLHQFENNSNSMINVEIQKFQNTMNSMSEDLENLLKTNSENESYELLLDKLNIEYDKFIKTIEKIKNQNTKPENPGAGTEPETPAPQPDTPETGTEDQTAQQNEETKIKWGHWNILNFTGDRHKQYKKTKRIALLANEEKFDVLGLTEVDKEEGVKTLVDELNQLNSSNFYSYVISKKLKGEKFGKFTAEHIAVIYNNQKMEAEAFDNKEIGYSYTQKFTDEFGDTNAQYSRPPYGVKFKYKLKPETKLTFVFAHFDGPGVSKSNEKIGEQSYRGLGSFEYREAKQLANVLDYFDSIDGEQSNIFFGGDTNIKLRKQDLAFSTMENKYKSVFSDIEEHNTSLAKRKNNYSQPYDKMFYKTNYQLVSFEKFDLYKVKTDEKVKALLKKHNVGLEAKEKASTISDHTYISAEFLIK</sequence>
<evidence type="ECO:0000256" key="1">
    <source>
        <dbReference type="SAM" id="MobiDB-lite"/>
    </source>
</evidence>
<keyword evidence="2" id="KW-0540">Nuclease</keyword>
<reference evidence="2" key="1">
    <citation type="submission" date="2024-01" db="EMBL/GenBank/DDBJ databases">
        <title>Complete genome sequence of Mycoplasma arginini type strain G 230.</title>
        <authorList>
            <person name="Spergser J."/>
        </authorList>
    </citation>
    <scope>NUCLEOTIDE SEQUENCE</scope>
    <source>
        <strain evidence="2">NCTC 10129</strain>
    </source>
</reference>
<feature type="region of interest" description="Disordered" evidence="1">
    <location>
        <begin position="122"/>
        <end position="162"/>
    </location>
</feature>
<dbReference type="CDD" id="cd10283">
    <property type="entry name" value="MnuA_DNase1-like"/>
    <property type="match status" value="1"/>
</dbReference>
<accession>A0ABZ2AIC5</accession>
<name>A0ABZ2AIC5_MYCAR</name>
<keyword evidence="2" id="KW-0378">Hydrolase</keyword>
<dbReference type="GO" id="GO:0004519">
    <property type="term" value="F:endonuclease activity"/>
    <property type="evidence" value="ECO:0007669"/>
    <property type="project" value="UniProtKB-KW"/>
</dbReference>
<dbReference type="Proteomes" id="UP001432074">
    <property type="component" value="Chromosome"/>
</dbReference>
<dbReference type="EMBL" id="CP143577">
    <property type="protein sequence ID" value="WVN21869.1"/>
    <property type="molecule type" value="Genomic_DNA"/>
</dbReference>
<keyword evidence="3" id="KW-1185">Reference proteome</keyword>
<dbReference type="Gene3D" id="3.60.10.10">
    <property type="entry name" value="Endonuclease/exonuclease/phosphatase"/>
    <property type="match status" value="1"/>
</dbReference>
<organism evidence="2 3">
    <name type="scientific">Mycoplasmopsis arginini</name>
    <name type="common">Mycoplasma arginini</name>
    <dbReference type="NCBI Taxonomy" id="2094"/>
    <lineage>
        <taxon>Bacteria</taxon>
        <taxon>Bacillati</taxon>
        <taxon>Mycoplasmatota</taxon>
        <taxon>Mycoplasmoidales</taxon>
        <taxon>Metamycoplasmataceae</taxon>
        <taxon>Mycoplasmopsis</taxon>
    </lineage>
</organism>
<protein>
    <submittedName>
        <fullName evidence="2">Endonuclease/exonuclease/phosphatase family protein</fullName>
    </submittedName>
</protein>
<keyword evidence="2" id="KW-0255">Endonuclease</keyword>